<reference evidence="2 3" key="1">
    <citation type="submission" date="2019-03" db="EMBL/GenBank/DDBJ databases">
        <title>First draft genome of Liparis tanakae, snailfish: a comprehensive survey of snailfish specific genes.</title>
        <authorList>
            <person name="Kim W."/>
            <person name="Song I."/>
            <person name="Jeong J.-H."/>
            <person name="Kim D."/>
            <person name="Kim S."/>
            <person name="Ryu S."/>
            <person name="Song J.Y."/>
            <person name="Lee S.K."/>
        </authorList>
    </citation>
    <scope>NUCLEOTIDE SEQUENCE [LARGE SCALE GENOMIC DNA]</scope>
    <source>
        <tissue evidence="2">Muscle</tissue>
    </source>
</reference>
<keyword evidence="3" id="KW-1185">Reference proteome</keyword>
<evidence type="ECO:0000313" key="3">
    <source>
        <dbReference type="Proteomes" id="UP000314294"/>
    </source>
</evidence>
<name>A0A4Z2F7J3_9TELE</name>
<sequence length="71" mass="7138">MEAGGGQGGVREEGEGGHMKNVAGRIWPAGLVFDSCAVDAAPGLPVVLKGTSTRAGIEPPTPRLEDAPADL</sequence>
<gene>
    <name evidence="2" type="ORF">EYF80_053061</name>
</gene>
<dbReference type="EMBL" id="SRLO01001573">
    <property type="protein sequence ID" value="TNN36781.1"/>
    <property type="molecule type" value="Genomic_DNA"/>
</dbReference>
<accession>A0A4Z2F7J3</accession>
<comment type="caution">
    <text evidence="2">The sequence shown here is derived from an EMBL/GenBank/DDBJ whole genome shotgun (WGS) entry which is preliminary data.</text>
</comment>
<feature type="region of interest" description="Disordered" evidence="1">
    <location>
        <begin position="51"/>
        <end position="71"/>
    </location>
</feature>
<proteinExistence type="predicted"/>
<organism evidence="2 3">
    <name type="scientific">Liparis tanakae</name>
    <name type="common">Tanaka's snailfish</name>
    <dbReference type="NCBI Taxonomy" id="230148"/>
    <lineage>
        <taxon>Eukaryota</taxon>
        <taxon>Metazoa</taxon>
        <taxon>Chordata</taxon>
        <taxon>Craniata</taxon>
        <taxon>Vertebrata</taxon>
        <taxon>Euteleostomi</taxon>
        <taxon>Actinopterygii</taxon>
        <taxon>Neopterygii</taxon>
        <taxon>Teleostei</taxon>
        <taxon>Neoteleostei</taxon>
        <taxon>Acanthomorphata</taxon>
        <taxon>Eupercaria</taxon>
        <taxon>Perciformes</taxon>
        <taxon>Cottioidei</taxon>
        <taxon>Cottales</taxon>
        <taxon>Liparidae</taxon>
        <taxon>Liparis</taxon>
    </lineage>
</organism>
<protein>
    <submittedName>
        <fullName evidence="2">Uncharacterized protein</fullName>
    </submittedName>
</protein>
<dbReference type="Proteomes" id="UP000314294">
    <property type="component" value="Unassembled WGS sequence"/>
</dbReference>
<dbReference type="AlphaFoldDB" id="A0A4Z2F7J3"/>
<evidence type="ECO:0000313" key="2">
    <source>
        <dbReference type="EMBL" id="TNN36781.1"/>
    </source>
</evidence>
<evidence type="ECO:0000256" key="1">
    <source>
        <dbReference type="SAM" id="MobiDB-lite"/>
    </source>
</evidence>